<proteinExistence type="predicted"/>
<dbReference type="Gene3D" id="3.40.50.1860">
    <property type="match status" value="2"/>
</dbReference>
<accession>A0ABU4H0Q3</accession>
<dbReference type="EMBL" id="JAWQEV010000002">
    <property type="protein sequence ID" value="MDW4572905.1"/>
    <property type="molecule type" value="Genomic_DNA"/>
</dbReference>
<protein>
    <submittedName>
        <fullName evidence="3">Aspartate/glutamate racemase family protein</fullName>
    </submittedName>
</protein>
<reference evidence="3 4" key="1">
    <citation type="submission" date="2023-11" db="EMBL/GenBank/DDBJ databases">
        <title>Draft genome sequence of Microbacterium arthrosphaerae JCM 30492.</title>
        <authorList>
            <person name="Zhang G."/>
            <person name="Ding Y."/>
        </authorList>
    </citation>
    <scope>NUCLEOTIDE SEQUENCE [LARGE SCALE GENOMIC DNA]</scope>
    <source>
        <strain evidence="3 4">JCM 30492</strain>
    </source>
</reference>
<dbReference type="InterPro" id="IPR015942">
    <property type="entry name" value="Asp/Glu/hydantoin_racemase"/>
</dbReference>
<dbReference type="SUPFAM" id="SSF53681">
    <property type="entry name" value="Aspartate/glutamate racemase"/>
    <property type="match status" value="2"/>
</dbReference>
<name>A0ABU4H0Q3_9MICO</name>
<keyword evidence="1" id="KW-0413">Isomerase</keyword>
<evidence type="ECO:0000313" key="3">
    <source>
        <dbReference type="EMBL" id="MDW4572905.1"/>
    </source>
</evidence>
<dbReference type="Proteomes" id="UP001283109">
    <property type="component" value="Unassembled WGS sequence"/>
</dbReference>
<evidence type="ECO:0000256" key="2">
    <source>
        <dbReference type="SAM" id="MobiDB-lite"/>
    </source>
</evidence>
<feature type="compositionally biased region" description="Pro residues" evidence="2">
    <location>
        <begin position="247"/>
        <end position="256"/>
    </location>
</feature>
<evidence type="ECO:0000256" key="1">
    <source>
        <dbReference type="ARBA" id="ARBA00023235"/>
    </source>
</evidence>
<dbReference type="Pfam" id="PF01177">
    <property type="entry name" value="Asp_Glu_race"/>
    <property type="match status" value="1"/>
</dbReference>
<keyword evidence="4" id="KW-1185">Reference proteome</keyword>
<dbReference type="PANTHER" id="PTHR21198:SF7">
    <property type="entry name" value="ASPARTATE-GLUTAMATE RACEMASE FAMILY"/>
    <property type="match status" value="1"/>
</dbReference>
<dbReference type="InterPro" id="IPR001920">
    <property type="entry name" value="Asp/Glu_race"/>
</dbReference>
<comment type="caution">
    <text evidence="3">The sequence shown here is derived from an EMBL/GenBank/DDBJ whole genome shotgun (WGS) entry which is preliminary data.</text>
</comment>
<feature type="region of interest" description="Disordered" evidence="2">
    <location>
        <begin position="229"/>
        <end position="256"/>
    </location>
</feature>
<organism evidence="3 4">
    <name type="scientific">Microbacterium arthrosphaerae</name>
    <dbReference type="NCBI Taxonomy" id="792652"/>
    <lineage>
        <taxon>Bacteria</taxon>
        <taxon>Bacillati</taxon>
        <taxon>Actinomycetota</taxon>
        <taxon>Actinomycetes</taxon>
        <taxon>Micrococcales</taxon>
        <taxon>Microbacteriaceae</taxon>
        <taxon>Microbacterium</taxon>
    </lineage>
</organism>
<sequence>MNGQQQVPGVIGFAPATDAVYLRTMQMPEPRTVQGLVNRLRVLYATLDTDEFFALDDEGRTQEAQPLIEEAARSLQAAGADFLVVTSNTGSLILEEAAISDLPPMLSIFDATAAAAQDAGVSRIGLLSTRRTAESRRYDEALARIGVETLIPALPLLAEIDSMIDREAIRGLQTPEALALLHQAVARFAELDAQAIILGCTDLMLFGAAAIGADLLPVIDSTVEHAHAARRLARAPKSAPSPERPHTAPPVPSDGR</sequence>
<dbReference type="RefSeq" id="WP_318353411.1">
    <property type="nucleotide sequence ID" value="NZ_JAWQEV010000002.1"/>
</dbReference>
<dbReference type="PANTHER" id="PTHR21198">
    <property type="entry name" value="GLUTAMATE RACEMASE"/>
    <property type="match status" value="1"/>
</dbReference>
<evidence type="ECO:0000313" key="4">
    <source>
        <dbReference type="Proteomes" id="UP001283109"/>
    </source>
</evidence>
<gene>
    <name evidence="3" type="ORF">R8Z58_08995</name>
</gene>